<organism evidence="1 2">
    <name type="scientific">Edhazardia aedis (strain USNM 41457)</name>
    <name type="common">Microsporidian parasite</name>
    <dbReference type="NCBI Taxonomy" id="1003232"/>
    <lineage>
        <taxon>Eukaryota</taxon>
        <taxon>Fungi</taxon>
        <taxon>Fungi incertae sedis</taxon>
        <taxon>Microsporidia</taxon>
        <taxon>Edhazardia</taxon>
    </lineage>
</organism>
<dbReference type="Proteomes" id="UP000003163">
    <property type="component" value="Unassembled WGS sequence"/>
</dbReference>
<dbReference type="EMBL" id="AFBI03000004">
    <property type="protein sequence ID" value="EJW01776.1"/>
    <property type="molecule type" value="Genomic_DNA"/>
</dbReference>
<comment type="caution">
    <text evidence="1">The sequence shown here is derived from an EMBL/GenBank/DDBJ whole genome shotgun (WGS) entry which is preliminary data.</text>
</comment>
<dbReference type="OrthoDB" id="2191697at2759"/>
<evidence type="ECO:0000313" key="2">
    <source>
        <dbReference type="Proteomes" id="UP000003163"/>
    </source>
</evidence>
<gene>
    <name evidence="1" type="ORF">EDEG_00367</name>
</gene>
<sequence>MVPSIKSHRKNIVVDNGIRIRIIRALAAIKPMGRYKHFKMIKILRSMKRPNVISNRHIWNFLLENFPETEYFVTQKNEYDTKFDDIFIM</sequence>
<keyword evidence="2" id="KW-1185">Reference proteome</keyword>
<reference evidence="2" key="2">
    <citation type="submission" date="2015-07" db="EMBL/GenBank/DDBJ databases">
        <title>Contrasting host-pathogen interactions and genome evolution in two generalist and specialist microsporidian pathogens of mosquitoes.</title>
        <authorList>
            <consortium name="The Broad Institute Genomics Platform"/>
            <consortium name="The Broad Institute Genome Sequencing Center for Infectious Disease"/>
            <person name="Cuomo C.A."/>
            <person name="Sanscrainte N.D."/>
            <person name="Goldberg J.M."/>
            <person name="Heiman D."/>
            <person name="Young S."/>
            <person name="Zeng Q."/>
            <person name="Becnel J.J."/>
            <person name="Birren B.W."/>
        </authorList>
    </citation>
    <scope>NUCLEOTIDE SEQUENCE [LARGE SCALE GENOMIC DNA]</scope>
    <source>
        <strain evidence="2">USNM 41457</strain>
    </source>
</reference>
<dbReference type="GO" id="GO:0006355">
    <property type="term" value="P:regulation of DNA-templated transcription"/>
    <property type="evidence" value="ECO:0007669"/>
    <property type="project" value="InterPro"/>
</dbReference>
<evidence type="ECO:0000313" key="1">
    <source>
        <dbReference type="EMBL" id="EJW01776.1"/>
    </source>
</evidence>
<dbReference type="Pfam" id="PF07904">
    <property type="entry name" value="Eaf7"/>
    <property type="match status" value="1"/>
</dbReference>
<dbReference type="InterPro" id="IPR012423">
    <property type="entry name" value="Eaf7/MRGBP"/>
</dbReference>
<protein>
    <submittedName>
        <fullName evidence="1">Uncharacterized protein</fullName>
    </submittedName>
</protein>
<accession>J9D1Q6</accession>
<reference evidence="1 2" key="1">
    <citation type="submission" date="2011-08" db="EMBL/GenBank/DDBJ databases">
        <authorList>
            <person name="Liu Z.J."/>
            <person name="Shi F.L."/>
            <person name="Lu J.Q."/>
            <person name="Li M."/>
            <person name="Wang Z.L."/>
        </authorList>
    </citation>
    <scope>NUCLEOTIDE SEQUENCE [LARGE SCALE GENOMIC DNA]</scope>
    <source>
        <strain evidence="1 2">USNM 41457</strain>
    </source>
</reference>
<dbReference type="GO" id="GO:0005634">
    <property type="term" value="C:nucleus"/>
    <property type="evidence" value="ECO:0007669"/>
    <property type="project" value="InterPro"/>
</dbReference>
<dbReference type="GO" id="GO:0043189">
    <property type="term" value="C:H4/H2A histone acetyltransferase complex"/>
    <property type="evidence" value="ECO:0007669"/>
    <property type="project" value="InterPro"/>
</dbReference>
<dbReference type="InParanoid" id="J9D1Q6"/>
<name>J9D1Q6_EDHAE</name>
<dbReference type="VEuPathDB" id="MicrosporidiaDB:EDEG_00367"/>
<dbReference type="AlphaFoldDB" id="J9D1Q6"/>
<proteinExistence type="predicted"/>
<dbReference type="HOGENOM" id="CLU_174999_0_0_1"/>